<dbReference type="EMBL" id="BLKM01011478">
    <property type="protein sequence ID" value="GFG33388.1"/>
    <property type="molecule type" value="Genomic_DNA"/>
</dbReference>
<gene>
    <name evidence="9" type="ORF">Cfor_04075</name>
</gene>
<feature type="transmembrane region" description="Helical" evidence="8">
    <location>
        <begin position="208"/>
        <end position="228"/>
    </location>
</feature>
<feature type="transmembrane region" description="Helical" evidence="8">
    <location>
        <begin position="153"/>
        <end position="171"/>
    </location>
</feature>
<keyword evidence="5 8" id="KW-1133">Transmembrane helix</keyword>
<evidence type="ECO:0000256" key="6">
    <source>
        <dbReference type="ARBA" id="ARBA00023136"/>
    </source>
</evidence>
<comment type="caution">
    <text evidence="9">The sequence shown here is derived from an EMBL/GenBank/DDBJ whole genome shotgun (WGS) entry which is preliminary data.</text>
</comment>
<dbReference type="PANTHER" id="PTHR13598:SF1">
    <property type="entry name" value="AT07567P-RELATED"/>
    <property type="match status" value="1"/>
</dbReference>
<dbReference type="Pfam" id="PF10225">
    <property type="entry name" value="NEMP"/>
    <property type="match status" value="1"/>
</dbReference>
<feature type="transmembrane region" description="Helical" evidence="8">
    <location>
        <begin position="177"/>
        <end position="196"/>
    </location>
</feature>
<dbReference type="PANTHER" id="PTHR13598">
    <property type="entry name" value="AT07567P-RELATED"/>
    <property type="match status" value="1"/>
</dbReference>
<sequence>MVDHFRFFELGCVILSFSILQIVIGQCSTGPKIRQRGNALNVWYLHPGTRLRVDGGLGELRIYCYTGRPKHIINIWQTALLQLDIVSDKYELYGGANENEVLAEYEQHQSFWAISPFSWKQKDVKLNPFNRSCVGIHSSEGYEVHLNIIRIDYWKVLLLGAGVLLFISAPKLSNNPLFYYVCGISVGICASFLVLVYMMSKLLPKRPIMYGFVIGGWTVGIYVLQYLWQNLRLMTEQYQNHVLSYVVFTGIVSFVVCYRLGPLTDQRSKNLIKWALQGTSLSVIFFSSQYQEATVAIIIIILVAYNFPAVWTSKLLAFWKRYFPPQAKLLSEAEYYEQGAKETAKALKELREYCSSPDCNAWKTVLKLKDPLRFASFIAGTSHLSDEELLAYESEARRTFSEYYTDDSESGSEC</sequence>
<evidence type="ECO:0008006" key="11">
    <source>
        <dbReference type="Google" id="ProtNLM"/>
    </source>
</evidence>
<dbReference type="OrthoDB" id="509138at2759"/>
<dbReference type="InterPro" id="IPR019358">
    <property type="entry name" value="NEMP_fam"/>
</dbReference>
<reference evidence="10" key="1">
    <citation type="submission" date="2020-01" db="EMBL/GenBank/DDBJ databases">
        <title>Draft genome sequence of the Termite Coptotermes fromosanus.</title>
        <authorList>
            <person name="Itakura S."/>
            <person name="Yosikawa Y."/>
            <person name="Umezawa K."/>
        </authorList>
    </citation>
    <scope>NUCLEOTIDE SEQUENCE [LARGE SCALE GENOMIC DNA]</scope>
</reference>
<keyword evidence="6 8" id="KW-0472">Membrane</keyword>
<name>A0A6L2PRZ2_COPFO</name>
<feature type="transmembrane region" description="Helical" evidence="8">
    <location>
        <begin position="240"/>
        <end position="258"/>
    </location>
</feature>
<keyword evidence="7" id="KW-0539">Nucleus</keyword>
<evidence type="ECO:0000256" key="5">
    <source>
        <dbReference type="ARBA" id="ARBA00022989"/>
    </source>
</evidence>
<evidence type="ECO:0000256" key="2">
    <source>
        <dbReference type="ARBA" id="ARBA00005748"/>
    </source>
</evidence>
<evidence type="ECO:0000313" key="9">
    <source>
        <dbReference type="EMBL" id="GFG33388.1"/>
    </source>
</evidence>
<evidence type="ECO:0000256" key="3">
    <source>
        <dbReference type="ARBA" id="ARBA00022692"/>
    </source>
</evidence>
<evidence type="ECO:0000313" key="10">
    <source>
        <dbReference type="Proteomes" id="UP000502823"/>
    </source>
</evidence>
<protein>
    <recommendedName>
        <fullName evidence="11">Nuclear envelope integral membrane protein 1</fullName>
    </recommendedName>
</protein>
<organism evidence="9 10">
    <name type="scientific">Coptotermes formosanus</name>
    <name type="common">Formosan subterranean termite</name>
    <dbReference type="NCBI Taxonomy" id="36987"/>
    <lineage>
        <taxon>Eukaryota</taxon>
        <taxon>Metazoa</taxon>
        <taxon>Ecdysozoa</taxon>
        <taxon>Arthropoda</taxon>
        <taxon>Hexapoda</taxon>
        <taxon>Insecta</taxon>
        <taxon>Pterygota</taxon>
        <taxon>Neoptera</taxon>
        <taxon>Polyneoptera</taxon>
        <taxon>Dictyoptera</taxon>
        <taxon>Blattodea</taxon>
        <taxon>Blattoidea</taxon>
        <taxon>Termitoidae</taxon>
        <taxon>Rhinotermitidae</taxon>
        <taxon>Coptotermes</taxon>
    </lineage>
</organism>
<dbReference type="GO" id="GO:0005637">
    <property type="term" value="C:nuclear inner membrane"/>
    <property type="evidence" value="ECO:0007669"/>
    <property type="project" value="UniProtKB-SubCell"/>
</dbReference>
<dbReference type="FunCoup" id="A0A6L2PRZ2">
    <property type="interactions" value="1045"/>
</dbReference>
<evidence type="ECO:0000256" key="4">
    <source>
        <dbReference type="ARBA" id="ARBA00022729"/>
    </source>
</evidence>
<accession>A0A6L2PRZ2</accession>
<keyword evidence="10" id="KW-1185">Reference proteome</keyword>
<keyword evidence="4" id="KW-0732">Signal</keyword>
<evidence type="ECO:0000256" key="1">
    <source>
        <dbReference type="ARBA" id="ARBA00004575"/>
    </source>
</evidence>
<proteinExistence type="inferred from homology"/>
<evidence type="ECO:0000256" key="7">
    <source>
        <dbReference type="ARBA" id="ARBA00023242"/>
    </source>
</evidence>
<feature type="transmembrane region" description="Helical" evidence="8">
    <location>
        <begin position="293"/>
        <end position="311"/>
    </location>
</feature>
<evidence type="ECO:0000256" key="8">
    <source>
        <dbReference type="SAM" id="Phobius"/>
    </source>
</evidence>
<comment type="similarity">
    <text evidence="2">Belongs to the NEMP family.</text>
</comment>
<dbReference type="Proteomes" id="UP000502823">
    <property type="component" value="Unassembled WGS sequence"/>
</dbReference>
<feature type="transmembrane region" description="Helical" evidence="8">
    <location>
        <begin position="6"/>
        <end position="24"/>
    </location>
</feature>
<dbReference type="AlphaFoldDB" id="A0A6L2PRZ2"/>
<comment type="subcellular location">
    <subcellularLocation>
        <location evidence="1">Nucleus inner membrane</location>
        <topology evidence="1">Multi-pass membrane protein</topology>
        <orientation evidence="1">Nucleoplasmic side</orientation>
    </subcellularLocation>
</comment>
<keyword evidence="3 8" id="KW-0812">Transmembrane</keyword>
<dbReference type="InParanoid" id="A0A6L2PRZ2"/>